<feature type="coiled-coil region" evidence="1">
    <location>
        <begin position="1106"/>
        <end position="1133"/>
    </location>
</feature>
<evidence type="ECO:0000256" key="1">
    <source>
        <dbReference type="SAM" id="Coils"/>
    </source>
</evidence>
<dbReference type="Proteomes" id="UP001557470">
    <property type="component" value="Unassembled WGS sequence"/>
</dbReference>
<accession>A0ABD0WSS0</accession>
<feature type="region of interest" description="Disordered" evidence="2">
    <location>
        <begin position="952"/>
        <end position="978"/>
    </location>
</feature>
<dbReference type="Pfam" id="PF08457">
    <property type="entry name" value="Sfi1"/>
    <property type="match status" value="1"/>
</dbReference>
<gene>
    <name evidence="4" type="ORF">UPYG_G00166870</name>
</gene>
<keyword evidence="5" id="KW-1185">Reference proteome</keyword>
<dbReference type="AlphaFoldDB" id="A0ABD0WSS0"/>
<dbReference type="EMBL" id="JAGEUA010000005">
    <property type="protein sequence ID" value="KAL0978160.1"/>
    <property type="molecule type" value="Genomic_DNA"/>
</dbReference>
<dbReference type="InterPro" id="IPR052270">
    <property type="entry name" value="CACF_protein"/>
</dbReference>
<proteinExistence type="predicted"/>
<evidence type="ECO:0000259" key="3">
    <source>
        <dbReference type="Pfam" id="PF08457"/>
    </source>
</evidence>
<feature type="domain" description="Sfi1 spindle body" evidence="3">
    <location>
        <begin position="564"/>
        <end position="794"/>
    </location>
</feature>
<name>A0ABD0WSS0_UMBPY</name>
<sequence>MTSRTRGTQKRIPGSTRTPRNVISSYKVGYSWNRGGRLKELRIRHLARKFFKLWMQKSFGRVHPYKARCHHRKVLLQRTLGSWKDEWWSVRREWGLTVRGECHYRYYLYNQVFHGWRRFVSLQKEEKRRLEKATYFAKRQCLRWAWDNWELYIEMRMIKSRMQQSALQFQKFTAVCRVWAVWQAGLQKRYETRVMEDRALGHSAGILLSRAWRQWRAEYVLICCWRARESKASLHYIHALQKKALCCWISYVQVRLAKKKPQDAAGQAWRIHSVRNYWDMWRSRLQSRKREVEREQASVRLAQRITKRWALERWRRYVELSILESEKYQDASQHHQRNLLLTVLRNLNLNVTRSKTHRLNKHIAVQHHHYNVTGRFWILWQQRLEEAEDQGLEEQMRRARSYHSNSLQRNCLRDWRAQLVENRHMKGLEQRAEAWFAEHILPQCLDSWMEFTYQSRLLREKTETVQLHQQQRLYSWAFCTWWGRSDERKEQRLAERMAILHEQRSCLLRAWDHWRRRATQVREDREKQTASDTLYQRTVIHNTLSQWKDNVTVIIDRRNREEQAGRRGDLRCVKRALNGWCEYVQHIREKNRRMEQMDSYHGNRLLKHTLQHWKKYHLQTQQIFEHVDELYTLQQQCFLRRILRVWKENAAQLAAARIRQRRAEKYYQQCVQAKVLLAWRKATSYALANRHRQEEALSMARVHLDKILQRGTFSRWRERSKQVVEEKTGMEKAERHHQCSLLSTAFRSWERFQKHQRSYKLMKERGHLLLRRKTCQLFFTHWKVELQNRHRDNEKTELALWHWSLSLQAKVLWAWRQWFARQHRKQERLAQAAQFYREQLLREGVAHILTYTAHTSTVNTSVALYSQEQSAKRIQRVVLRCAMRWKQQALCGPKRARSLSAAAPFPRKSVTFCLPEPMSSSTRAQSGTVHQGDGECILNHLVTARASRLQPRRPRDLLDSPVKELLPPAVPSHQIRPSPLLPKTPVPEAATAAASPFPITHVLAQPATNLSLPTHRSPEQELLLPPSAFISTHTSTEPSIHHQPPESDGDVFAEEEEVVVDPTLAWTRELINIRLEMQRFQRDRKQLQAWRRLEEVMRRWLETTGLEEGPEERTSVKKELEELEERISRLSTDLAAQKPGMILHATRIDRIECFLHSSTAK</sequence>
<evidence type="ECO:0000313" key="4">
    <source>
        <dbReference type="EMBL" id="KAL0978160.1"/>
    </source>
</evidence>
<keyword evidence="1" id="KW-0175">Coiled coil</keyword>
<reference evidence="4 5" key="1">
    <citation type="submission" date="2024-06" db="EMBL/GenBank/DDBJ databases">
        <authorList>
            <person name="Pan Q."/>
            <person name="Wen M."/>
            <person name="Jouanno E."/>
            <person name="Zahm M."/>
            <person name="Klopp C."/>
            <person name="Cabau C."/>
            <person name="Louis A."/>
            <person name="Berthelot C."/>
            <person name="Parey E."/>
            <person name="Roest Crollius H."/>
            <person name="Montfort J."/>
            <person name="Robinson-Rechavi M."/>
            <person name="Bouchez O."/>
            <person name="Lampietro C."/>
            <person name="Lopez Roques C."/>
            <person name="Donnadieu C."/>
            <person name="Postlethwait J."/>
            <person name="Bobe J."/>
            <person name="Verreycken H."/>
            <person name="Guiguen Y."/>
        </authorList>
    </citation>
    <scope>NUCLEOTIDE SEQUENCE [LARGE SCALE GENOMIC DNA]</scope>
    <source>
        <strain evidence="4">Up_M1</strain>
        <tissue evidence="4">Testis</tissue>
    </source>
</reference>
<protein>
    <recommendedName>
        <fullName evidence="3">Sfi1 spindle body domain-containing protein</fullName>
    </recommendedName>
</protein>
<evidence type="ECO:0000256" key="2">
    <source>
        <dbReference type="SAM" id="MobiDB-lite"/>
    </source>
</evidence>
<dbReference type="PANTHER" id="PTHR22028:SF4">
    <property type="entry name" value="PROTEIN SFI1 HOMOLOG"/>
    <property type="match status" value="1"/>
</dbReference>
<dbReference type="InterPro" id="IPR013665">
    <property type="entry name" value="Sfi1_dom"/>
</dbReference>
<dbReference type="PANTHER" id="PTHR22028">
    <property type="entry name" value="SFI1 SPINDLE BODY DOMAIN-CONTAINING PROTEIN-RELATED"/>
    <property type="match status" value="1"/>
</dbReference>
<evidence type="ECO:0000313" key="5">
    <source>
        <dbReference type="Proteomes" id="UP001557470"/>
    </source>
</evidence>
<feature type="compositionally biased region" description="Basic and acidic residues" evidence="2">
    <location>
        <begin position="953"/>
        <end position="962"/>
    </location>
</feature>
<comment type="caution">
    <text evidence="4">The sequence shown here is derived from an EMBL/GenBank/DDBJ whole genome shotgun (WGS) entry which is preliminary data.</text>
</comment>
<organism evidence="4 5">
    <name type="scientific">Umbra pygmaea</name>
    <name type="common">Eastern mudminnow</name>
    <dbReference type="NCBI Taxonomy" id="75934"/>
    <lineage>
        <taxon>Eukaryota</taxon>
        <taxon>Metazoa</taxon>
        <taxon>Chordata</taxon>
        <taxon>Craniata</taxon>
        <taxon>Vertebrata</taxon>
        <taxon>Euteleostomi</taxon>
        <taxon>Actinopterygii</taxon>
        <taxon>Neopterygii</taxon>
        <taxon>Teleostei</taxon>
        <taxon>Protacanthopterygii</taxon>
        <taxon>Esociformes</taxon>
        <taxon>Umbridae</taxon>
        <taxon>Umbra</taxon>
    </lineage>
</organism>